<dbReference type="Proteomes" id="UP000538196">
    <property type="component" value="Unassembled WGS sequence"/>
</dbReference>
<dbReference type="RefSeq" id="WP_021763169.1">
    <property type="nucleotide sequence ID" value="NZ_JACHVP010000004.1"/>
</dbReference>
<dbReference type="AlphaFoldDB" id="A0A7W4YJX3"/>
<evidence type="ECO:0000313" key="2">
    <source>
        <dbReference type="Proteomes" id="UP000538196"/>
    </source>
</evidence>
<protein>
    <submittedName>
        <fullName evidence="1">Uncharacterized protein</fullName>
    </submittedName>
</protein>
<gene>
    <name evidence="1" type="ORF">FHX33_003317</name>
</gene>
<name>A0A7W4YJX3_LEIAQ</name>
<comment type="caution">
    <text evidence="1">The sequence shown here is derived from an EMBL/GenBank/DDBJ whole genome shotgun (WGS) entry which is preliminary data.</text>
</comment>
<accession>A0A7W4YJX3</accession>
<proteinExistence type="predicted"/>
<reference evidence="1 2" key="1">
    <citation type="submission" date="2020-08" db="EMBL/GenBank/DDBJ databases">
        <title>Sequencing the genomes of 1000 actinobacteria strains.</title>
        <authorList>
            <person name="Klenk H.-P."/>
        </authorList>
    </citation>
    <scope>NUCLEOTIDE SEQUENCE [LARGE SCALE GENOMIC DNA]</scope>
    <source>
        <strain evidence="1 2">DSM 20146</strain>
    </source>
</reference>
<sequence>MTTTPETTATVRLSGDDSDSTIDGFELFSARRALELLKRKLGRERLLELLEEEIAAGDAFLRDHLDRSDGEEATGTTRLRARGIPAAEFGAWLGAAFARDDVMLAGHPEHYSIHAEPGQNVNIVETLDEYVCSFFMRPWDDSVIVAQELPVASRGTAVRRSHMLLADGTVVGSIANAFDEEPDGFTARLSVTLPATCAPEVVDQHLEHFAVEFRTWIRRAAAER</sequence>
<keyword evidence="2" id="KW-1185">Reference proteome</keyword>
<dbReference type="EMBL" id="JACHVP010000004">
    <property type="protein sequence ID" value="MBB2968541.1"/>
    <property type="molecule type" value="Genomic_DNA"/>
</dbReference>
<organism evidence="1 2">
    <name type="scientific">Leifsonia aquatica</name>
    <name type="common">Corynebacterium aquaticum</name>
    <dbReference type="NCBI Taxonomy" id="144185"/>
    <lineage>
        <taxon>Bacteria</taxon>
        <taxon>Bacillati</taxon>
        <taxon>Actinomycetota</taxon>
        <taxon>Actinomycetes</taxon>
        <taxon>Micrococcales</taxon>
        <taxon>Microbacteriaceae</taxon>
        <taxon>Leifsonia</taxon>
    </lineage>
</organism>
<evidence type="ECO:0000313" key="1">
    <source>
        <dbReference type="EMBL" id="MBB2968541.1"/>
    </source>
</evidence>